<accession>A0A8A1M022</accession>
<dbReference type="EMBL" id="CP069110">
    <property type="protein sequence ID" value="QSS59786.1"/>
    <property type="molecule type" value="Genomic_DNA"/>
</dbReference>
<name>A0A8A1M022_AJECA</name>
<proteinExistence type="predicted"/>
<organism evidence="3 4">
    <name type="scientific">Ajellomyces capsulatus</name>
    <name type="common">Darling's disease fungus</name>
    <name type="synonym">Histoplasma capsulatum</name>
    <dbReference type="NCBI Taxonomy" id="5037"/>
    <lineage>
        <taxon>Eukaryota</taxon>
        <taxon>Fungi</taxon>
        <taxon>Dikarya</taxon>
        <taxon>Ascomycota</taxon>
        <taxon>Pezizomycotina</taxon>
        <taxon>Eurotiomycetes</taxon>
        <taxon>Eurotiomycetidae</taxon>
        <taxon>Onygenales</taxon>
        <taxon>Ajellomycetaceae</taxon>
        <taxon>Histoplasma</taxon>
    </lineage>
</organism>
<protein>
    <submittedName>
        <fullName evidence="3">Yeast-phase specific protein yps-3</fullName>
    </submittedName>
</protein>
<keyword evidence="2" id="KW-0732">Signal</keyword>
<evidence type="ECO:0000256" key="1">
    <source>
        <dbReference type="SAM" id="MobiDB-lite"/>
    </source>
</evidence>
<dbReference type="VEuPathDB" id="FungiDB:I7I51_04582"/>
<gene>
    <name evidence="3" type="primary">YPS3</name>
    <name evidence="3" type="ORF">I7I51_04582</name>
</gene>
<reference evidence="3" key="1">
    <citation type="submission" date="2021-01" db="EMBL/GenBank/DDBJ databases">
        <title>Chromosome-level genome assembly of a human fungal pathogen reveals clustering of transcriptionally co-regulated genes.</title>
        <authorList>
            <person name="Voorhies M."/>
            <person name="Cohen S."/>
            <person name="Shea T.P."/>
            <person name="Petrus S."/>
            <person name="Munoz J.F."/>
            <person name="Poplawski S."/>
            <person name="Goldman W.E."/>
            <person name="Michael T."/>
            <person name="Cuomo C.A."/>
            <person name="Sil A."/>
            <person name="Beyhan S."/>
        </authorList>
    </citation>
    <scope>NUCLEOTIDE SEQUENCE</scope>
    <source>
        <strain evidence="3">WU24</strain>
    </source>
</reference>
<evidence type="ECO:0000256" key="2">
    <source>
        <dbReference type="SAM" id="SignalP"/>
    </source>
</evidence>
<dbReference type="OrthoDB" id="291007at2759"/>
<dbReference type="Gene3D" id="2.10.25.10">
    <property type="entry name" value="Laminin"/>
    <property type="match status" value="1"/>
</dbReference>
<feature type="chain" id="PRO_5034228982" evidence="2">
    <location>
        <begin position="23"/>
        <end position="234"/>
    </location>
</feature>
<feature type="region of interest" description="Disordered" evidence="1">
    <location>
        <begin position="23"/>
        <end position="123"/>
    </location>
</feature>
<sequence>MLNIKSISTLLLLASSSLLVAARPGEYPTDKYPTDKYPTDKYPTDKYPTDKYPTDKYPTDKYPTDKYPIDKYPTHKYPVDDKHPTDKYPTDKYPTDKYPTDKYPTDKYPTDKYPTHKYPVDDKHPIDKYPTHKKPKPHPAPVCGTCNPISGQNHCDITTSCINTGKRFHCACRAGYKASKDNDNINKQFRLPFKNFEYLVFTPESTECKILCDDNTKPANELCQEVPLYQQCEA</sequence>
<feature type="signal peptide" evidence="2">
    <location>
        <begin position="1"/>
        <end position="22"/>
    </location>
</feature>
<evidence type="ECO:0000313" key="4">
    <source>
        <dbReference type="Proteomes" id="UP000663671"/>
    </source>
</evidence>
<dbReference type="Proteomes" id="UP000663671">
    <property type="component" value="Chromosome 4"/>
</dbReference>
<evidence type="ECO:0000313" key="3">
    <source>
        <dbReference type="EMBL" id="QSS59786.1"/>
    </source>
</evidence>
<feature type="compositionally biased region" description="Basic and acidic residues" evidence="1">
    <location>
        <begin position="28"/>
        <end position="123"/>
    </location>
</feature>
<dbReference type="AlphaFoldDB" id="A0A8A1M022"/>